<dbReference type="InterPro" id="IPR036388">
    <property type="entry name" value="WH-like_DNA-bd_sf"/>
</dbReference>
<dbReference type="InterPro" id="IPR011711">
    <property type="entry name" value="GntR_C"/>
</dbReference>
<dbReference type="STRING" id="314283.MED297_12962"/>
<dbReference type="RefSeq" id="WP_008042443.1">
    <property type="nucleotide sequence ID" value="NZ_CH724149.1"/>
</dbReference>
<keyword evidence="2" id="KW-0805">Transcription regulation</keyword>
<dbReference type="SMART" id="SM00895">
    <property type="entry name" value="FCD"/>
    <property type="match status" value="1"/>
</dbReference>
<dbReference type="Proteomes" id="UP000005953">
    <property type="component" value="Unassembled WGS sequence"/>
</dbReference>
<name>A4BC68_9GAMM</name>
<dbReference type="Pfam" id="PF07729">
    <property type="entry name" value="FCD"/>
    <property type="match status" value="1"/>
</dbReference>
<reference evidence="8 9" key="1">
    <citation type="submission" date="2006-02" db="EMBL/GenBank/DDBJ databases">
        <authorList>
            <person name="Pinhassi J."/>
            <person name="Pedros-Alio C."/>
            <person name="Ferriera S."/>
            <person name="Johnson J."/>
            <person name="Kravitz S."/>
            <person name="Halpern A."/>
            <person name="Remington K."/>
            <person name="Beeson K."/>
            <person name="Tran B."/>
            <person name="Rogers Y.-H."/>
            <person name="Friedman R."/>
            <person name="Venter J.C."/>
        </authorList>
    </citation>
    <scope>NUCLEOTIDE SEQUENCE [LARGE SCALE GENOMIC DNA]</scope>
    <source>
        <strain evidence="8 9">MED297</strain>
    </source>
</reference>
<dbReference type="PANTHER" id="PTHR43537:SF34">
    <property type="entry name" value="PYRUVATE DEHYDROGENASE COMPLEX REPRESSOR"/>
    <property type="match status" value="1"/>
</dbReference>
<dbReference type="InterPro" id="IPR036390">
    <property type="entry name" value="WH_DNA-bd_sf"/>
</dbReference>
<organism evidence="8 9">
    <name type="scientific">Reinekea blandensis MED297</name>
    <dbReference type="NCBI Taxonomy" id="314283"/>
    <lineage>
        <taxon>Bacteria</taxon>
        <taxon>Pseudomonadati</taxon>
        <taxon>Pseudomonadota</taxon>
        <taxon>Gammaproteobacteria</taxon>
        <taxon>Oceanospirillales</taxon>
        <taxon>Saccharospirillaceae</taxon>
        <taxon>Reinekea</taxon>
    </lineage>
</organism>
<dbReference type="OrthoDB" id="5450856at2"/>
<dbReference type="Pfam" id="PF00392">
    <property type="entry name" value="GntR"/>
    <property type="match status" value="1"/>
</dbReference>
<dbReference type="EMBL" id="AAOE01000005">
    <property type="protein sequence ID" value="EAR10134.1"/>
    <property type="molecule type" value="Genomic_DNA"/>
</dbReference>
<proteinExistence type="predicted"/>
<dbReference type="SUPFAM" id="SSF46785">
    <property type="entry name" value="Winged helix' DNA-binding domain"/>
    <property type="match status" value="1"/>
</dbReference>
<protein>
    <recommendedName>
        <fullName evidence="6">Pyruvate dehydrogenase complex repressor</fullName>
    </recommendedName>
</protein>
<keyword evidence="1" id="KW-0678">Repressor</keyword>
<dbReference type="InterPro" id="IPR008920">
    <property type="entry name" value="TF_FadR/GntR_C"/>
</dbReference>
<dbReference type="GO" id="GO:0003700">
    <property type="term" value="F:DNA-binding transcription factor activity"/>
    <property type="evidence" value="ECO:0007669"/>
    <property type="project" value="InterPro"/>
</dbReference>
<dbReference type="Gene3D" id="1.10.10.10">
    <property type="entry name" value="Winged helix-like DNA-binding domain superfamily/Winged helix DNA-binding domain"/>
    <property type="match status" value="1"/>
</dbReference>
<keyword evidence="9" id="KW-1185">Reference proteome</keyword>
<dbReference type="GO" id="GO:0003677">
    <property type="term" value="F:DNA binding"/>
    <property type="evidence" value="ECO:0007669"/>
    <property type="project" value="UniProtKB-KW"/>
</dbReference>
<keyword evidence="3" id="KW-0238">DNA-binding</keyword>
<comment type="function">
    <text evidence="5">Transcriptional repressor for the pyruvate dehydrogenase complex genes aceEF and lpd.</text>
</comment>
<evidence type="ECO:0000256" key="5">
    <source>
        <dbReference type="ARBA" id="ARBA00037357"/>
    </source>
</evidence>
<dbReference type="PRINTS" id="PR00035">
    <property type="entry name" value="HTHGNTR"/>
</dbReference>
<dbReference type="HOGENOM" id="CLU_017584_9_5_6"/>
<dbReference type="CDD" id="cd07377">
    <property type="entry name" value="WHTH_GntR"/>
    <property type="match status" value="1"/>
</dbReference>
<keyword evidence="4" id="KW-0804">Transcription</keyword>
<evidence type="ECO:0000256" key="6">
    <source>
        <dbReference type="ARBA" id="ARBA00039592"/>
    </source>
</evidence>
<feature type="domain" description="HTH gntR-type" evidence="7">
    <location>
        <begin position="1"/>
        <end position="69"/>
    </location>
</feature>
<evidence type="ECO:0000256" key="3">
    <source>
        <dbReference type="ARBA" id="ARBA00023125"/>
    </source>
</evidence>
<dbReference type="Gene3D" id="1.20.120.530">
    <property type="entry name" value="GntR ligand-binding domain-like"/>
    <property type="match status" value="1"/>
</dbReference>
<evidence type="ECO:0000256" key="1">
    <source>
        <dbReference type="ARBA" id="ARBA00022491"/>
    </source>
</evidence>
<evidence type="ECO:0000256" key="2">
    <source>
        <dbReference type="ARBA" id="ARBA00023015"/>
    </source>
</evidence>
<dbReference type="InterPro" id="IPR000524">
    <property type="entry name" value="Tscrpt_reg_HTH_GntR"/>
</dbReference>
<gene>
    <name evidence="8" type="ORF">MED297_12962</name>
</gene>
<evidence type="ECO:0000313" key="9">
    <source>
        <dbReference type="Proteomes" id="UP000005953"/>
    </source>
</evidence>
<dbReference type="SMART" id="SM00345">
    <property type="entry name" value="HTH_GNTR"/>
    <property type="match status" value="1"/>
</dbReference>
<sequence>MNRLDDVLALMKIAIRDGDWPVDTRLPSERTLAADYQVSRATIREALTALRQQGCIASVVGSGHYVRSDTPETLPDLVEWQQQTFSHEELREYRQAIESQTAFLAAQRASENDLKAIERAHRHLKHAHRQGDLKAEGLADARFHLAIAQASGNQILALTLNSLFTLLRANVTRNIGTMSRRPETRLRLMKQHTALFEAIYYRKPDRARQLAQEHMAFVDTVLADASP</sequence>
<dbReference type="SUPFAM" id="SSF48008">
    <property type="entry name" value="GntR ligand-binding domain-like"/>
    <property type="match status" value="1"/>
</dbReference>
<comment type="caution">
    <text evidence="8">The sequence shown here is derived from an EMBL/GenBank/DDBJ whole genome shotgun (WGS) entry which is preliminary data.</text>
</comment>
<dbReference type="AlphaFoldDB" id="A4BC68"/>
<accession>A4BC68</accession>
<evidence type="ECO:0000256" key="4">
    <source>
        <dbReference type="ARBA" id="ARBA00023163"/>
    </source>
</evidence>
<evidence type="ECO:0000313" key="8">
    <source>
        <dbReference type="EMBL" id="EAR10134.1"/>
    </source>
</evidence>
<evidence type="ECO:0000259" key="7">
    <source>
        <dbReference type="PROSITE" id="PS50949"/>
    </source>
</evidence>
<dbReference type="PANTHER" id="PTHR43537">
    <property type="entry name" value="TRANSCRIPTIONAL REGULATOR, GNTR FAMILY"/>
    <property type="match status" value="1"/>
</dbReference>
<dbReference type="PROSITE" id="PS50949">
    <property type="entry name" value="HTH_GNTR"/>
    <property type="match status" value="1"/>
</dbReference>